<keyword evidence="4 5" id="KW-0521">NADP</keyword>
<feature type="binding site" evidence="4">
    <location>
        <position position="91"/>
    </location>
    <ligand>
        <name>NADP(+)</name>
        <dbReference type="ChEBI" id="CHEBI:58349"/>
    </ligand>
</feature>
<name>A0A6I4UTS3_9SPHN</name>
<dbReference type="NCBIfam" id="NF009466">
    <property type="entry name" value="PRK12826.1-2"/>
    <property type="match status" value="1"/>
</dbReference>
<comment type="pathway">
    <text evidence="5">Lipid metabolism; fatty acid biosynthesis.</text>
</comment>
<dbReference type="InterPro" id="IPR057326">
    <property type="entry name" value="KR_dom"/>
</dbReference>
<proteinExistence type="inferred from homology"/>
<dbReference type="GO" id="GO:0051287">
    <property type="term" value="F:NAD binding"/>
    <property type="evidence" value="ECO:0007669"/>
    <property type="project" value="UniProtKB-UniRule"/>
</dbReference>
<evidence type="ECO:0000256" key="1">
    <source>
        <dbReference type="ARBA" id="ARBA00006484"/>
    </source>
</evidence>
<keyword evidence="5" id="KW-0444">Lipid biosynthesis</keyword>
<evidence type="ECO:0000256" key="2">
    <source>
        <dbReference type="ARBA" id="ARBA00023002"/>
    </source>
</evidence>
<dbReference type="Gene3D" id="3.40.50.720">
    <property type="entry name" value="NAD(P)-binding Rossmann-like Domain"/>
    <property type="match status" value="1"/>
</dbReference>
<feature type="binding site" evidence="4">
    <location>
        <position position="189"/>
    </location>
    <ligand>
        <name>NADP(+)</name>
        <dbReference type="ChEBI" id="CHEBI:58349"/>
    </ligand>
</feature>
<sequence length="250" mass="26501">MFDLTGMTALVTGAAGGIGSSISRALARQGARLALSGSNSSKLRSFREELNDEFGHDHVEITCDLSNTTQVEELIPAALDTFGKLDIVVNNAGITRDNLAMRMKDEEWDQVIRINLEAAFRLIRASARPMMKARFGRIITITSVVGATGNPGQMNYAAAKAGLVGMTKSFAQEVASRGITANCVAPGFIRTAMTEVLPDAQKEALNARIPMGRMGEGGDVGAAVAYLASKEAEYVTGQVLHVNGGMAMFS</sequence>
<accession>A0A6I4UTS3</accession>
<dbReference type="PRINTS" id="PR00080">
    <property type="entry name" value="SDRFAMILY"/>
</dbReference>
<dbReference type="OrthoDB" id="9804774at2"/>
<dbReference type="PRINTS" id="PR00081">
    <property type="entry name" value="GDHRDH"/>
</dbReference>
<dbReference type="SMART" id="SM00822">
    <property type="entry name" value="PKS_KR"/>
    <property type="match status" value="1"/>
</dbReference>
<comment type="function">
    <text evidence="5">Catalyzes the NADPH-dependent reduction of beta-ketoacyl-ACP substrates to beta-hydroxyacyl-ACP products, the first reductive step in the elongation cycle of fatty acid biosynthesis.</text>
</comment>
<dbReference type="FunFam" id="3.40.50.720:FF:000173">
    <property type="entry name" value="3-oxoacyl-[acyl-carrier protein] reductase"/>
    <property type="match status" value="1"/>
</dbReference>
<feature type="active site" description="Proton acceptor" evidence="3">
    <location>
        <position position="156"/>
    </location>
</feature>
<comment type="similarity">
    <text evidence="1 5">Belongs to the short-chain dehydrogenases/reductases (SDR) family.</text>
</comment>
<keyword evidence="5" id="KW-0443">Lipid metabolism</keyword>
<dbReference type="CDD" id="cd05333">
    <property type="entry name" value="BKR_SDR_c"/>
    <property type="match status" value="1"/>
</dbReference>
<dbReference type="EC" id="1.1.1.100" evidence="5"/>
<keyword evidence="5" id="KW-0275">Fatty acid biosynthesis</keyword>
<comment type="subunit">
    <text evidence="5">Homotetramer.</text>
</comment>
<dbReference type="GO" id="GO:0004316">
    <property type="term" value="F:3-oxoacyl-[acyl-carrier-protein] reductase (NADPH) activity"/>
    <property type="evidence" value="ECO:0007669"/>
    <property type="project" value="UniProtKB-UniRule"/>
</dbReference>
<keyword evidence="8" id="KW-1185">Reference proteome</keyword>
<dbReference type="InterPro" id="IPR050259">
    <property type="entry name" value="SDR"/>
</dbReference>
<feature type="binding site" evidence="4">
    <location>
        <begin position="156"/>
        <end position="160"/>
    </location>
    <ligand>
        <name>NADP(+)</name>
        <dbReference type="ChEBI" id="CHEBI:58349"/>
    </ligand>
</feature>
<dbReference type="PROSITE" id="PS00061">
    <property type="entry name" value="ADH_SHORT"/>
    <property type="match status" value="1"/>
</dbReference>
<dbReference type="GO" id="GO:0006633">
    <property type="term" value="P:fatty acid biosynthetic process"/>
    <property type="evidence" value="ECO:0007669"/>
    <property type="project" value="UniProtKB-UniPathway"/>
</dbReference>
<dbReference type="NCBIfam" id="TIGR01830">
    <property type="entry name" value="3oxo_ACP_reduc"/>
    <property type="match status" value="1"/>
</dbReference>
<dbReference type="PANTHER" id="PTHR42879">
    <property type="entry name" value="3-OXOACYL-(ACYL-CARRIER-PROTEIN) REDUCTASE"/>
    <property type="match status" value="1"/>
</dbReference>
<dbReference type="UniPathway" id="UPA00094"/>
<comment type="caution">
    <text evidence="7">The sequence shown here is derived from an EMBL/GenBank/DDBJ whole genome shotgun (WGS) entry which is preliminary data.</text>
</comment>
<dbReference type="AlphaFoldDB" id="A0A6I4UTS3"/>
<dbReference type="NCBIfam" id="NF005559">
    <property type="entry name" value="PRK07231.1"/>
    <property type="match status" value="1"/>
</dbReference>
<keyword evidence="5" id="KW-0276">Fatty acid metabolism</keyword>
<evidence type="ECO:0000313" key="8">
    <source>
        <dbReference type="Proteomes" id="UP000469159"/>
    </source>
</evidence>
<keyword evidence="2 5" id="KW-0560">Oxidoreductase</keyword>
<gene>
    <name evidence="7" type="primary">fabG</name>
    <name evidence="7" type="ORF">GRI75_04570</name>
</gene>
<dbReference type="InterPro" id="IPR011284">
    <property type="entry name" value="3oxo_ACP_reduc"/>
</dbReference>
<dbReference type="Pfam" id="PF13561">
    <property type="entry name" value="adh_short_C2"/>
    <property type="match status" value="1"/>
</dbReference>
<evidence type="ECO:0000256" key="3">
    <source>
        <dbReference type="PIRSR" id="PIRSR611284-1"/>
    </source>
</evidence>
<comment type="catalytic activity">
    <reaction evidence="5">
        <text>a (3R)-hydroxyacyl-[ACP] + NADP(+) = a 3-oxoacyl-[ACP] + NADPH + H(+)</text>
        <dbReference type="Rhea" id="RHEA:17397"/>
        <dbReference type="Rhea" id="RHEA-COMP:9916"/>
        <dbReference type="Rhea" id="RHEA-COMP:9945"/>
        <dbReference type="ChEBI" id="CHEBI:15378"/>
        <dbReference type="ChEBI" id="CHEBI:57783"/>
        <dbReference type="ChEBI" id="CHEBI:58349"/>
        <dbReference type="ChEBI" id="CHEBI:78776"/>
        <dbReference type="ChEBI" id="CHEBI:78827"/>
        <dbReference type="EC" id="1.1.1.100"/>
    </reaction>
</comment>
<reference evidence="7 8" key="1">
    <citation type="submission" date="2019-12" db="EMBL/GenBank/DDBJ databases">
        <title>Genomic-based taxomic classification of the family Erythrobacteraceae.</title>
        <authorList>
            <person name="Xu L."/>
        </authorList>
    </citation>
    <scope>NUCLEOTIDE SEQUENCE [LARGE SCALE GENOMIC DNA]</scope>
    <source>
        <strain evidence="7 8">MCCC 1K02066</strain>
    </source>
</reference>
<feature type="domain" description="Ketoreductase" evidence="6">
    <location>
        <begin position="7"/>
        <end position="192"/>
    </location>
</feature>
<evidence type="ECO:0000259" key="6">
    <source>
        <dbReference type="SMART" id="SM00822"/>
    </source>
</evidence>
<dbReference type="Proteomes" id="UP000469159">
    <property type="component" value="Unassembled WGS sequence"/>
</dbReference>
<dbReference type="PANTHER" id="PTHR42879:SF2">
    <property type="entry name" value="3-OXOACYL-[ACYL-CARRIER-PROTEIN] REDUCTASE FABG"/>
    <property type="match status" value="1"/>
</dbReference>
<dbReference type="InterPro" id="IPR002347">
    <property type="entry name" value="SDR_fam"/>
</dbReference>
<dbReference type="InterPro" id="IPR036291">
    <property type="entry name" value="NAD(P)-bd_dom_sf"/>
</dbReference>
<dbReference type="InterPro" id="IPR020904">
    <property type="entry name" value="Sc_DH/Rdtase_CS"/>
</dbReference>
<organism evidence="7 8">
    <name type="scientific">Croceibacterium soli</name>
    <dbReference type="NCBI Taxonomy" id="1739690"/>
    <lineage>
        <taxon>Bacteria</taxon>
        <taxon>Pseudomonadati</taxon>
        <taxon>Pseudomonadota</taxon>
        <taxon>Alphaproteobacteria</taxon>
        <taxon>Sphingomonadales</taxon>
        <taxon>Erythrobacteraceae</taxon>
        <taxon>Croceibacterium</taxon>
    </lineage>
</organism>
<evidence type="ECO:0000313" key="7">
    <source>
        <dbReference type="EMBL" id="MXP40917.1"/>
    </source>
</evidence>
<dbReference type="EMBL" id="WTYK01000002">
    <property type="protein sequence ID" value="MXP40917.1"/>
    <property type="molecule type" value="Genomic_DNA"/>
</dbReference>
<evidence type="ECO:0000256" key="5">
    <source>
        <dbReference type="RuleBase" id="RU366074"/>
    </source>
</evidence>
<dbReference type="SUPFAM" id="SSF51735">
    <property type="entry name" value="NAD(P)-binding Rossmann-fold domains"/>
    <property type="match status" value="1"/>
</dbReference>
<evidence type="ECO:0000256" key="4">
    <source>
        <dbReference type="PIRSR" id="PIRSR611284-2"/>
    </source>
</evidence>
<dbReference type="RefSeq" id="WP_160745772.1">
    <property type="nucleotide sequence ID" value="NZ_WTYK01000002.1"/>
</dbReference>
<protein>
    <recommendedName>
        <fullName evidence="5">3-oxoacyl-[acyl-carrier-protein] reductase</fullName>
        <ecNumber evidence="5">1.1.1.100</ecNumber>
    </recommendedName>
</protein>